<keyword evidence="3" id="KW-1185">Reference proteome</keyword>
<dbReference type="PATRIC" id="fig|953739.5.peg.1389"/>
<name>F2RDH7_STRVP</name>
<dbReference type="EMBL" id="FR845719">
    <property type="protein sequence ID" value="CCA59469.1"/>
    <property type="molecule type" value="Genomic_DNA"/>
</dbReference>
<organism evidence="2 3">
    <name type="scientific">Streptomyces venezuelae (strain ATCC 10712 / CBS 650.69 / DSM 40230 / JCM 4526 / NBRC 13096 / PD 04745)</name>
    <dbReference type="NCBI Taxonomy" id="953739"/>
    <lineage>
        <taxon>Bacteria</taxon>
        <taxon>Bacillati</taxon>
        <taxon>Actinomycetota</taxon>
        <taxon>Actinomycetes</taxon>
        <taxon>Kitasatosporales</taxon>
        <taxon>Streptomycetaceae</taxon>
        <taxon>Streptomyces</taxon>
    </lineage>
</organism>
<feature type="domain" description="DUF4253" evidence="1">
    <location>
        <begin position="165"/>
        <end position="253"/>
    </location>
</feature>
<dbReference type="Pfam" id="PF14062">
    <property type="entry name" value="DUF4253"/>
    <property type="match status" value="1"/>
</dbReference>
<dbReference type="OrthoDB" id="7839592at2"/>
<dbReference type="GeneID" id="51866715"/>
<dbReference type="RefSeq" id="WP_015037364.1">
    <property type="nucleotide sequence ID" value="NC_018750.1"/>
</dbReference>
<evidence type="ECO:0000259" key="1">
    <source>
        <dbReference type="Pfam" id="PF14062"/>
    </source>
</evidence>
<sequence>MTAAGVEVLGVRVPRRRARDVWEEWRGRHGETGWWPYVTLISPTDMALERADAGRDDGVLQQWVGEAVCQDHDARAASILVSACRWAVEEAADVDDDLDLWRSVYDPDQLAPLLVPPVDRPLPGVSRWATGTRDLFTEDLRWVHFVAARGGYELPVLLPFLYTTWNWPGYGDRALTPLDASALLRRWHEQWGAEFFFAMGPRLELVVDRSPLDPRGAAQAAAELHAYCMDTVQDSVEAGDTMARSTMWSLWWD</sequence>
<protein>
    <recommendedName>
        <fullName evidence="1">DUF4253 domain-containing protein</fullName>
    </recommendedName>
</protein>
<dbReference type="InterPro" id="IPR025349">
    <property type="entry name" value="DUF4253"/>
</dbReference>
<dbReference type="HOGENOM" id="CLU_087933_0_0_11"/>
<proteinExistence type="predicted"/>
<accession>F2RDH7</accession>
<gene>
    <name evidence="2" type="ordered locus">SVEN_6183</name>
</gene>
<dbReference type="KEGG" id="sve:SVEN_6183"/>
<dbReference type="Proteomes" id="UP000006854">
    <property type="component" value="Chromosome"/>
</dbReference>
<evidence type="ECO:0000313" key="2">
    <source>
        <dbReference type="EMBL" id="CCA59469.1"/>
    </source>
</evidence>
<evidence type="ECO:0000313" key="3">
    <source>
        <dbReference type="Proteomes" id="UP000006854"/>
    </source>
</evidence>
<dbReference type="AlphaFoldDB" id="F2RDH7"/>
<reference evidence="2 3" key="1">
    <citation type="journal article" date="2011" name="BMC Genomics">
        <title>Genome-wide analysis of the role of GlnR in Streptomyces venezuelae provides new insights into global nitrogen regulation in actinomycetes.</title>
        <authorList>
            <person name="Pullan S.T."/>
            <person name="Bibb M.J."/>
            <person name="Merrick M."/>
        </authorList>
    </citation>
    <scope>NUCLEOTIDE SEQUENCE [LARGE SCALE GENOMIC DNA]</scope>
    <source>
        <strain evidence="2">ATCC 10712</strain>
    </source>
</reference>
<dbReference type="eggNOG" id="ENOG5032167">
    <property type="taxonomic scope" value="Bacteria"/>
</dbReference>